<evidence type="ECO:0000256" key="3">
    <source>
        <dbReference type="ARBA" id="ARBA00022989"/>
    </source>
</evidence>
<dbReference type="EMBL" id="CP039691">
    <property type="protein sequence ID" value="QCI96841.1"/>
    <property type="molecule type" value="Genomic_DNA"/>
</dbReference>
<evidence type="ECO:0000313" key="6">
    <source>
        <dbReference type="EMBL" id="QCI96841.1"/>
    </source>
</evidence>
<dbReference type="EMBL" id="CP072167">
    <property type="protein sequence ID" value="QYA07733.1"/>
    <property type="molecule type" value="Genomic_DNA"/>
</dbReference>
<name>A0A4D7DL74_9HYPH</name>
<keyword evidence="9" id="KW-1185">Reference proteome</keyword>
<dbReference type="OrthoDB" id="7743618at2"/>
<dbReference type="AlphaFoldDB" id="A0A4D7DL74"/>
<evidence type="ECO:0000256" key="1">
    <source>
        <dbReference type="ARBA" id="ARBA00004370"/>
    </source>
</evidence>
<evidence type="ECO:0000313" key="8">
    <source>
        <dbReference type="Proteomes" id="UP000298545"/>
    </source>
</evidence>
<sequence>MNAASAHATYLLTLLSLSVVLLLIHILLQGVSATKELGSAWNAGPRDEPREPKGVVAGRAARASRNFQETYPAFIGLLLAMILTGDTSGVGLFGGTVWLIARILYIPLYLTGVPYIRSMVWVGSLVGLLIMMIGLFL</sequence>
<gene>
    <name evidence="6" type="ORF">CFBP5473_02235</name>
    <name evidence="7" type="ORF">J5285_03160</name>
</gene>
<dbReference type="RefSeq" id="WP_027673685.1">
    <property type="nucleotide sequence ID" value="NZ_CP039691.1"/>
</dbReference>
<dbReference type="KEGG" id="alf:CFBP5473_02235"/>
<keyword evidence="4 5" id="KW-0472">Membrane</keyword>
<keyword evidence="3 5" id="KW-1133">Transmembrane helix</keyword>
<dbReference type="PANTHER" id="PTHR35371:SF1">
    <property type="entry name" value="BLR7753 PROTEIN"/>
    <property type="match status" value="1"/>
</dbReference>
<evidence type="ECO:0000313" key="9">
    <source>
        <dbReference type="Proteomes" id="UP000826513"/>
    </source>
</evidence>
<dbReference type="InterPro" id="IPR001129">
    <property type="entry name" value="Membr-assoc_MAPEG"/>
</dbReference>
<keyword evidence="2 5" id="KW-0812">Transmembrane</keyword>
<dbReference type="Pfam" id="PF01124">
    <property type="entry name" value="MAPEG"/>
    <property type="match status" value="1"/>
</dbReference>
<proteinExistence type="predicted"/>
<dbReference type="Proteomes" id="UP000826513">
    <property type="component" value="Chromosome 1"/>
</dbReference>
<feature type="transmembrane region" description="Helical" evidence="5">
    <location>
        <begin position="73"/>
        <end position="106"/>
    </location>
</feature>
<protein>
    <submittedName>
        <fullName evidence="7">MAPEG family protein</fullName>
    </submittedName>
</protein>
<organism evidence="6 8">
    <name type="scientific">Agrobacterium larrymoorei</name>
    <dbReference type="NCBI Taxonomy" id="160699"/>
    <lineage>
        <taxon>Bacteria</taxon>
        <taxon>Pseudomonadati</taxon>
        <taxon>Pseudomonadota</taxon>
        <taxon>Alphaproteobacteria</taxon>
        <taxon>Hyphomicrobiales</taxon>
        <taxon>Rhizobiaceae</taxon>
        <taxon>Rhizobium/Agrobacterium group</taxon>
        <taxon>Agrobacterium</taxon>
    </lineage>
</organism>
<reference evidence="7 9" key="2">
    <citation type="submission" date="2021-03" db="EMBL/GenBank/DDBJ databases">
        <title>Rapid diversification of plasmids in a genus of pathogenic and nitrogen fixing bacteria.</title>
        <authorList>
            <person name="Weisberg A.J."/>
            <person name="Miller M."/>
            <person name="Ream W."/>
            <person name="Grunwald N.J."/>
            <person name="Chang J.H."/>
        </authorList>
    </citation>
    <scope>NUCLEOTIDE SEQUENCE [LARGE SCALE GENOMIC DNA]</scope>
    <source>
        <strain evidence="7 9">AF3.44</strain>
    </source>
</reference>
<dbReference type="Gene3D" id="1.20.120.550">
    <property type="entry name" value="Membrane associated eicosanoid/glutathione metabolism-like domain"/>
    <property type="match status" value="1"/>
</dbReference>
<dbReference type="GO" id="GO:0016020">
    <property type="term" value="C:membrane"/>
    <property type="evidence" value="ECO:0007669"/>
    <property type="project" value="UniProtKB-SubCell"/>
</dbReference>
<evidence type="ECO:0000256" key="2">
    <source>
        <dbReference type="ARBA" id="ARBA00022692"/>
    </source>
</evidence>
<reference evidence="6 8" key="1">
    <citation type="submission" date="2019-04" db="EMBL/GenBank/DDBJ databases">
        <title>Complete genome sequence of Agrobacterium larrymoorei CFBP5473.</title>
        <authorList>
            <person name="Haryono M."/>
            <person name="Chou L."/>
            <person name="Lin Y.-C."/>
            <person name="Lai E.-M."/>
            <person name="Kuo C.-H."/>
        </authorList>
    </citation>
    <scope>NUCLEOTIDE SEQUENCE [LARGE SCALE GENOMIC DNA]</scope>
    <source>
        <strain evidence="6 8">CFBP5473</strain>
    </source>
</reference>
<dbReference type="STRING" id="1367849.GCA_000518585_00801"/>
<comment type="subcellular location">
    <subcellularLocation>
        <location evidence="1">Membrane</location>
    </subcellularLocation>
</comment>
<evidence type="ECO:0000256" key="5">
    <source>
        <dbReference type="SAM" id="Phobius"/>
    </source>
</evidence>
<dbReference type="PANTHER" id="PTHR35371">
    <property type="entry name" value="INNER MEMBRANE PROTEIN"/>
    <property type="match status" value="1"/>
</dbReference>
<evidence type="ECO:0000313" key="7">
    <source>
        <dbReference type="EMBL" id="QYA07733.1"/>
    </source>
</evidence>
<feature type="transmembrane region" description="Helical" evidence="5">
    <location>
        <begin position="118"/>
        <end position="136"/>
    </location>
</feature>
<evidence type="ECO:0000256" key="4">
    <source>
        <dbReference type="ARBA" id="ARBA00023136"/>
    </source>
</evidence>
<dbReference type="Proteomes" id="UP000298545">
    <property type="component" value="Chromosome circular"/>
</dbReference>
<dbReference type="SUPFAM" id="SSF161084">
    <property type="entry name" value="MAPEG domain-like"/>
    <property type="match status" value="1"/>
</dbReference>
<accession>A0A4D7DL74</accession>
<dbReference type="InterPro" id="IPR023352">
    <property type="entry name" value="MAPEG-like_dom_sf"/>
</dbReference>